<keyword evidence="1" id="KW-0472">Membrane</keyword>
<dbReference type="Proteomes" id="UP000807342">
    <property type="component" value="Unassembled WGS sequence"/>
</dbReference>
<organism evidence="2 3">
    <name type="scientific">Macrolepiota fuliginosa MF-IS2</name>
    <dbReference type="NCBI Taxonomy" id="1400762"/>
    <lineage>
        <taxon>Eukaryota</taxon>
        <taxon>Fungi</taxon>
        <taxon>Dikarya</taxon>
        <taxon>Basidiomycota</taxon>
        <taxon>Agaricomycotina</taxon>
        <taxon>Agaricomycetes</taxon>
        <taxon>Agaricomycetidae</taxon>
        <taxon>Agaricales</taxon>
        <taxon>Agaricineae</taxon>
        <taxon>Agaricaceae</taxon>
        <taxon>Macrolepiota</taxon>
    </lineage>
</organism>
<proteinExistence type="predicted"/>
<dbReference type="AlphaFoldDB" id="A0A9P5XAX1"/>
<accession>A0A9P5XAX1</accession>
<protein>
    <submittedName>
        <fullName evidence="2">Uncharacterized protein</fullName>
    </submittedName>
</protein>
<feature type="transmembrane region" description="Helical" evidence="1">
    <location>
        <begin position="29"/>
        <end position="49"/>
    </location>
</feature>
<keyword evidence="1" id="KW-1133">Transmembrane helix</keyword>
<evidence type="ECO:0000313" key="2">
    <source>
        <dbReference type="EMBL" id="KAF9448038.1"/>
    </source>
</evidence>
<dbReference type="EMBL" id="MU151175">
    <property type="protein sequence ID" value="KAF9448038.1"/>
    <property type="molecule type" value="Genomic_DNA"/>
</dbReference>
<sequence length="62" mass="6609">MAAPVPQYGILRGFDLNALISGGGKQTMVTLKLAALLSIASIIMALPLLSYNQPVERGMEYT</sequence>
<gene>
    <name evidence="2" type="ORF">P691DRAFT_760237</name>
</gene>
<reference evidence="2" key="1">
    <citation type="submission" date="2020-11" db="EMBL/GenBank/DDBJ databases">
        <authorList>
            <consortium name="DOE Joint Genome Institute"/>
            <person name="Ahrendt S."/>
            <person name="Riley R."/>
            <person name="Andreopoulos W."/>
            <person name="Labutti K."/>
            <person name="Pangilinan J."/>
            <person name="Ruiz-Duenas F.J."/>
            <person name="Barrasa J.M."/>
            <person name="Sanchez-Garcia M."/>
            <person name="Camarero S."/>
            <person name="Miyauchi S."/>
            <person name="Serrano A."/>
            <person name="Linde D."/>
            <person name="Babiker R."/>
            <person name="Drula E."/>
            <person name="Ayuso-Fernandez I."/>
            <person name="Pacheco R."/>
            <person name="Padilla G."/>
            <person name="Ferreira P."/>
            <person name="Barriuso J."/>
            <person name="Kellner H."/>
            <person name="Castanera R."/>
            <person name="Alfaro M."/>
            <person name="Ramirez L."/>
            <person name="Pisabarro A.G."/>
            <person name="Kuo A."/>
            <person name="Tritt A."/>
            <person name="Lipzen A."/>
            <person name="He G."/>
            <person name="Yan M."/>
            <person name="Ng V."/>
            <person name="Cullen D."/>
            <person name="Martin F."/>
            <person name="Rosso M.-N."/>
            <person name="Henrissat B."/>
            <person name="Hibbett D."/>
            <person name="Martinez A.T."/>
            <person name="Grigoriev I.V."/>
        </authorList>
    </citation>
    <scope>NUCLEOTIDE SEQUENCE</scope>
    <source>
        <strain evidence="2">MF-IS2</strain>
    </source>
</reference>
<evidence type="ECO:0000256" key="1">
    <source>
        <dbReference type="SAM" id="Phobius"/>
    </source>
</evidence>
<comment type="caution">
    <text evidence="2">The sequence shown here is derived from an EMBL/GenBank/DDBJ whole genome shotgun (WGS) entry which is preliminary data.</text>
</comment>
<keyword evidence="1" id="KW-0812">Transmembrane</keyword>
<evidence type="ECO:0000313" key="3">
    <source>
        <dbReference type="Proteomes" id="UP000807342"/>
    </source>
</evidence>
<keyword evidence="3" id="KW-1185">Reference proteome</keyword>
<name>A0A9P5XAX1_9AGAR</name>